<accession>A0A6J6CB04</accession>
<feature type="transmembrane region" description="Helical" evidence="1">
    <location>
        <begin position="101"/>
        <end position="125"/>
    </location>
</feature>
<sequence>MKDSSEFIDRQIVRVRQRAGTFWSWSQATSTRLPEIAVVSVVAVAVLFLTRDAWFFGDDWAFLIYRSDLWNSGQHFEAIFVPHNEHLSAVPAAVYLVLEKFFGIGSMLPYFVVLVAGHVALLWAVRTIMVRFNVPMMWRIVGLIWLGLFGAGAENLVWPFQMSFIWAFALSLWGLLVFTGGERPTVRRDLGASALFTLGLFTASTSLSVTIVAACVLLVSSRSILRLLRVFAVPIGLYAAWYVFYGTSRMPHNPISKTQVIPYLTKALSYGLDQTFQFPTIGLIFAVVALVLIASVDWFTPQQRRITAVLSAILFVFYLMSAIGRSFLGIEAATASRYVYFCGAMAIPFVVLAVSVVLERKPKLLPIAGVILAIAIAGNVALFLSIRNDRLALTNDAKWKFASAVEYLDVTQVADEVRPEPTYNPDVSIKGLRMLRDQGLWSSNMQLSEAMQVDAAARFGIRTGLVSKPQGLGLANATIVSIEGATASTSGECTVLQPTGASPHVVMQPKPAASFSIDTDGAPSMVYVRSQSDPGMHSGAIDTGTAGATAPVWVMTFPLTGQPVLALPSGVTTTLCGVSLQ</sequence>
<feature type="transmembrane region" description="Helical" evidence="1">
    <location>
        <begin position="137"/>
        <end position="158"/>
    </location>
</feature>
<feature type="transmembrane region" description="Helical" evidence="1">
    <location>
        <begin position="193"/>
        <end position="219"/>
    </location>
</feature>
<dbReference type="AlphaFoldDB" id="A0A6J6CB04"/>
<feature type="transmembrane region" description="Helical" evidence="1">
    <location>
        <begin position="306"/>
        <end position="326"/>
    </location>
</feature>
<protein>
    <submittedName>
        <fullName evidence="2">Unannotated protein</fullName>
    </submittedName>
</protein>
<keyword evidence="1" id="KW-0812">Transmembrane</keyword>
<feature type="transmembrane region" description="Helical" evidence="1">
    <location>
        <begin position="36"/>
        <end position="56"/>
    </location>
</feature>
<evidence type="ECO:0000256" key="1">
    <source>
        <dbReference type="SAM" id="Phobius"/>
    </source>
</evidence>
<feature type="transmembrane region" description="Helical" evidence="1">
    <location>
        <begin position="338"/>
        <end position="358"/>
    </location>
</feature>
<proteinExistence type="predicted"/>
<feature type="transmembrane region" description="Helical" evidence="1">
    <location>
        <begin position="225"/>
        <end position="245"/>
    </location>
</feature>
<reference evidence="2" key="1">
    <citation type="submission" date="2020-05" db="EMBL/GenBank/DDBJ databases">
        <authorList>
            <person name="Chiriac C."/>
            <person name="Salcher M."/>
            <person name="Ghai R."/>
            <person name="Kavagutti S V."/>
        </authorList>
    </citation>
    <scope>NUCLEOTIDE SEQUENCE</scope>
</reference>
<keyword evidence="1" id="KW-0472">Membrane</keyword>
<keyword evidence="1" id="KW-1133">Transmembrane helix</keyword>
<gene>
    <name evidence="2" type="ORF">UFOPK1495_00605</name>
</gene>
<feature type="transmembrane region" description="Helical" evidence="1">
    <location>
        <begin position="364"/>
        <end position="384"/>
    </location>
</feature>
<organism evidence="2">
    <name type="scientific">freshwater metagenome</name>
    <dbReference type="NCBI Taxonomy" id="449393"/>
    <lineage>
        <taxon>unclassified sequences</taxon>
        <taxon>metagenomes</taxon>
        <taxon>ecological metagenomes</taxon>
    </lineage>
</organism>
<feature type="transmembrane region" description="Helical" evidence="1">
    <location>
        <begin position="278"/>
        <end position="300"/>
    </location>
</feature>
<dbReference type="EMBL" id="CAEZSU010000048">
    <property type="protein sequence ID" value="CAB4547298.1"/>
    <property type="molecule type" value="Genomic_DNA"/>
</dbReference>
<name>A0A6J6CB04_9ZZZZ</name>
<evidence type="ECO:0000313" key="2">
    <source>
        <dbReference type="EMBL" id="CAB4547298.1"/>
    </source>
</evidence>